<keyword evidence="4" id="KW-0378">Hydrolase</keyword>
<feature type="domain" description="Metallo-beta-lactamase" evidence="6">
    <location>
        <begin position="51"/>
        <end position="273"/>
    </location>
</feature>
<dbReference type="Proteomes" id="UP000292702">
    <property type="component" value="Unassembled WGS sequence"/>
</dbReference>
<comment type="caution">
    <text evidence="7">The sequence shown here is derived from an EMBL/GenBank/DDBJ whole genome shotgun (WGS) entry which is preliminary data.</text>
</comment>
<evidence type="ECO:0000256" key="5">
    <source>
        <dbReference type="ARBA" id="ARBA00022833"/>
    </source>
</evidence>
<dbReference type="PANTHER" id="PTHR42978">
    <property type="entry name" value="QUORUM-QUENCHING LACTONASE YTNP-RELATED-RELATED"/>
    <property type="match status" value="1"/>
</dbReference>
<evidence type="ECO:0000313" key="8">
    <source>
        <dbReference type="Proteomes" id="UP000292702"/>
    </source>
</evidence>
<accession>A0A4R0R3B0</accession>
<organism evidence="7 8">
    <name type="scientific">Steccherinum ochraceum</name>
    <dbReference type="NCBI Taxonomy" id="92696"/>
    <lineage>
        <taxon>Eukaryota</taxon>
        <taxon>Fungi</taxon>
        <taxon>Dikarya</taxon>
        <taxon>Basidiomycota</taxon>
        <taxon>Agaricomycotina</taxon>
        <taxon>Agaricomycetes</taxon>
        <taxon>Polyporales</taxon>
        <taxon>Steccherinaceae</taxon>
        <taxon>Steccherinum</taxon>
    </lineage>
</organism>
<keyword evidence="5" id="KW-0862">Zinc</keyword>
<comment type="cofactor">
    <cofactor evidence="1">
        <name>Zn(2+)</name>
        <dbReference type="ChEBI" id="CHEBI:29105"/>
    </cofactor>
</comment>
<evidence type="ECO:0000256" key="4">
    <source>
        <dbReference type="ARBA" id="ARBA00022801"/>
    </source>
</evidence>
<dbReference type="PANTHER" id="PTHR42978:SF2">
    <property type="entry name" value="102 KBASES UNSTABLE REGION: FROM 1 TO 119443"/>
    <property type="match status" value="1"/>
</dbReference>
<dbReference type="InterPro" id="IPR036866">
    <property type="entry name" value="RibonucZ/Hydroxyglut_hydro"/>
</dbReference>
<dbReference type="GO" id="GO:0046872">
    <property type="term" value="F:metal ion binding"/>
    <property type="evidence" value="ECO:0007669"/>
    <property type="project" value="UniProtKB-KW"/>
</dbReference>
<dbReference type="InterPro" id="IPR051013">
    <property type="entry name" value="MBL_superfamily_lactonases"/>
</dbReference>
<evidence type="ECO:0000259" key="6">
    <source>
        <dbReference type="SMART" id="SM00849"/>
    </source>
</evidence>
<evidence type="ECO:0000256" key="3">
    <source>
        <dbReference type="ARBA" id="ARBA00022723"/>
    </source>
</evidence>
<dbReference type="GO" id="GO:0016787">
    <property type="term" value="F:hydrolase activity"/>
    <property type="evidence" value="ECO:0007669"/>
    <property type="project" value="UniProtKB-KW"/>
</dbReference>
<sequence length="297" mass="32703">MTTTSPPLPPPTSPSQPYIHISALDAGHLDIEAWEILADAREEDNELLRVPSLAFLLTHSVSGKKMMFDLGIRRASERTVEGEPNVLVPQTSEEALRKGGVDPGDVEVVVLSHLHWDHVGLASEYPNATFIVGPDCTHLIDEPHPELYVLPNPVPSHSTQPLTASSFPTSIGPFPQALDYFSDGSLYLINSPGHFPGHLNALLRTSPSGSWVYLAGDTVHDWRVLKGEKAMARFHHPKHGLVCAHEDFEAAKVHVERVRALVEVPRVLVLIAHDWEWFEANKGGEAFLPGRIPPKLD</sequence>
<evidence type="ECO:0000256" key="2">
    <source>
        <dbReference type="ARBA" id="ARBA00007749"/>
    </source>
</evidence>
<name>A0A4R0R3B0_9APHY</name>
<gene>
    <name evidence="7" type="ORF">EIP91_008093</name>
</gene>
<comment type="similarity">
    <text evidence="2">Belongs to the metallo-beta-lactamase superfamily.</text>
</comment>
<proteinExistence type="inferred from homology"/>
<dbReference type="EMBL" id="RWJN01000440">
    <property type="protein sequence ID" value="TCD61671.1"/>
    <property type="molecule type" value="Genomic_DNA"/>
</dbReference>
<dbReference type="STRING" id="92696.A0A4R0R3B0"/>
<dbReference type="AlphaFoldDB" id="A0A4R0R3B0"/>
<reference evidence="7 8" key="1">
    <citation type="submission" date="2018-11" db="EMBL/GenBank/DDBJ databases">
        <title>Genome assembly of Steccherinum ochraceum LE-BIN_3174, the white-rot fungus of the Steccherinaceae family (The Residual Polyporoid clade, Polyporales, Basidiomycota).</title>
        <authorList>
            <person name="Fedorova T.V."/>
            <person name="Glazunova O.A."/>
            <person name="Landesman E.O."/>
            <person name="Moiseenko K.V."/>
            <person name="Psurtseva N.V."/>
            <person name="Savinova O.S."/>
            <person name="Shakhova N.V."/>
            <person name="Tyazhelova T.V."/>
            <person name="Vasina D.V."/>
        </authorList>
    </citation>
    <scope>NUCLEOTIDE SEQUENCE [LARGE SCALE GENOMIC DNA]</scope>
    <source>
        <strain evidence="7 8">LE-BIN_3174</strain>
    </source>
</reference>
<evidence type="ECO:0000313" key="7">
    <source>
        <dbReference type="EMBL" id="TCD61671.1"/>
    </source>
</evidence>
<evidence type="ECO:0000256" key="1">
    <source>
        <dbReference type="ARBA" id="ARBA00001947"/>
    </source>
</evidence>
<dbReference type="Pfam" id="PF00753">
    <property type="entry name" value="Lactamase_B"/>
    <property type="match status" value="1"/>
</dbReference>
<keyword evidence="3" id="KW-0479">Metal-binding</keyword>
<dbReference type="SUPFAM" id="SSF56281">
    <property type="entry name" value="Metallo-hydrolase/oxidoreductase"/>
    <property type="match status" value="1"/>
</dbReference>
<dbReference type="InterPro" id="IPR001279">
    <property type="entry name" value="Metallo-B-lactamas"/>
</dbReference>
<dbReference type="OrthoDB" id="10250730at2759"/>
<dbReference type="SMART" id="SM00849">
    <property type="entry name" value="Lactamase_B"/>
    <property type="match status" value="1"/>
</dbReference>
<dbReference type="Gene3D" id="3.60.15.10">
    <property type="entry name" value="Ribonuclease Z/Hydroxyacylglutathione hydrolase-like"/>
    <property type="match status" value="1"/>
</dbReference>
<protein>
    <recommendedName>
        <fullName evidence="6">Metallo-beta-lactamase domain-containing protein</fullName>
    </recommendedName>
</protein>
<dbReference type="CDD" id="cd07730">
    <property type="entry name" value="metallo-hydrolase-like_MBL-fold"/>
    <property type="match status" value="1"/>
</dbReference>
<keyword evidence="8" id="KW-1185">Reference proteome</keyword>